<evidence type="ECO:0000313" key="2">
    <source>
        <dbReference type="Proteomes" id="UP000233837"/>
    </source>
</evidence>
<protein>
    <submittedName>
        <fullName evidence="1">Uncharacterized protein</fullName>
    </submittedName>
</protein>
<gene>
    <name evidence="1" type="ORF">MA16_Dca009253</name>
</gene>
<name>A0A2I0WYV2_9ASPA</name>
<dbReference type="AlphaFoldDB" id="A0A2I0WYV2"/>
<proteinExistence type="predicted"/>
<reference evidence="1 2" key="2">
    <citation type="journal article" date="2017" name="Nature">
        <title>The Apostasia genome and the evolution of orchids.</title>
        <authorList>
            <person name="Zhang G.Q."/>
            <person name="Liu K.W."/>
            <person name="Li Z."/>
            <person name="Lohaus R."/>
            <person name="Hsiao Y.Y."/>
            <person name="Niu S.C."/>
            <person name="Wang J.Y."/>
            <person name="Lin Y.C."/>
            <person name="Xu Q."/>
            <person name="Chen L.J."/>
            <person name="Yoshida K."/>
            <person name="Fujiwara S."/>
            <person name="Wang Z.W."/>
            <person name="Zhang Y.Q."/>
            <person name="Mitsuda N."/>
            <person name="Wang M."/>
            <person name="Liu G.H."/>
            <person name="Pecoraro L."/>
            <person name="Huang H.X."/>
            <person name="Xiao X.J."/>
            <person name="Lin M."/>
            <person name="Wu X.Y."/>
            <person name="Wu W.L."/>
            <person name="Chen Y.Y."/>
            <person name="Chang S.B."/>
            <person name="Sakamoto S."/>
            <person name="Ohme-Takagi M."/>
            <person name="Yagi M."/>
            <person name="Zeng S.J."/>
            <person name="Shen C.Y."/>
            <person name="Yeh C.M."/>
            <person name="Luo Y.B."/>
            <person name="Tsai W.C."/>
            <person name="Van de Peer Y."/>
            <person name="Liu Z.J."/>
        </authorList>
    </citation>
    <scope>NUCLEOTIDE SEQUENCE [LARGE SCALE GENOMIC DNA]</scope>
    <source>
        <tissue evidence="1">The whole plant</tissue>
    </source>
</reference>
<dbReference type="Proteomes" id="UP000233837">
    <property type="component" value="Unassembled WGS sequence"/>
</dbReference>
<accession>A0A2I0WYV2</accession>
<organism evidence="1 2">
    <name type="scientific">Dendrobium catenatum</name>
    <dbReference type="NCBI Taxonomy" id="906689"/>
    <lineage>
        <taxon>Eukaryota</taxon>
        <taxon>Viridiplantae</taxon>
        <taxon>Streptophyta</taxon>
        <taxon>Embryophyta</taxon>
        <taxon>Tracheophyta</taxon>
        <taxon>Spermatophyta</taxon>
        <taxon>Magnoliopsida</taxon>
        <taxon>Liliopsida</taxon>
        <taxon>Asparagales</taxon>
        <taxon>Orchidaceae</taxon>
        <taxon>Epidendroideae</taxon>
        <taxon>Malaxideae</taxon>
        <taxon>Dendrobiinae</taxon>
        <taxon>Dendrobium</taxon>
    </lineage>
</organism>
<evidence type="ECO:0000313" key="1">
    <source>
        <dbReference type="EMBL" id="PKU80842.1"/>
    </source>
</evidence>
<reference evidence="1 2" key="1">
    <citation type="journal article" date="2016" name="Sci. Rep.">
        <title>The Dendrobium catenatum Lindl. genome sequence provides insights into polysaccharide synthase, floral development and adaptive evolution.</title>
        <authorList>
            <person name="Zhang G.Q."/>
            <person name="Xu Q."/>
            <person name="Bian C."/>
            <person name="Tsai W.C."/>
            <person name="Yeh C.M."/>
            <person name="Liu K.W."/>
            <person name="Yoshida K."/>
            <person name="Zhang L.S."/>
            <person name="Chang S.B."/>
            <person name="Chen F."/>
            <person name="Shi Y."/>
            <person name="Su Y.Y."/>
            <person name="Zhang Y.Q."/>
            <person name="Chen L.J."/>
            <person name="Yin Y."/>
            <person name="Lin M."/>
            <person name="Huang H."/>
            <person name="Deng H."/>
            <person name="Wang Z.W."/>
            <person name="Zhu S.L."/>
            <person name="Zhao X."/>
            <person name="Deng C."/>
            <person name="Niu S.C."/>
            <person name="Huang J."/>
            <person name="Wang M."/>
            <person name="Liu G.H."/>
            <person name="Yang H.J."/>
            <person name="Xiao X.J."/>
            <person name="Hsiao Y.Y."/>
            <person name="Wu W.L."/>
            <person name="Chen Y.Y."/>
            <person name="Mitsuda N."/>
            <person name="Ohme-Takagi M."/>
            <person name="Luo Y.B."/>
            <person name="Van de Peer Y."/>
            <person name="Liu Z.J."/>
        </authorList>
    </citation>
    <scope>NUCLEOTIDE SEQUENCE [LARGE SCALE GENOMIC DNA]</scope>
    <source>
        <tissue evidence="1">The whole plant</tissue>
    </source>
</reference>
<sequence length="95" mass="10341">MLAGERRRGPLEGQAVRLDRDRMLTTSLRGSSCGRSPRCCRRVAGGVTVRWCKQGVKPDSVQEIQEEAEPLSLGSEASKASQAIKLGLQDCIVRS</sequence>
<dbReference type="EMBL" id="KZ502309">
    <property type="protein sequence ID" value="PKU80842.1"/>
    <property type="molecule type" value="Genomic_DNA"/>
</dbReference>
<keyword evidence="2" id="KW-1185">Reference proteome</keyword>